<reference evidence="1 2" key="1">
    <citation type="journal article" date="2018" name="Evol. Lett.">
        <title>Horizontal gene cluster transfer increased hallucinogenic mushroom diversity.</title>
        <authorList>
            <person name="Reynolds H.T."/>
            <person name="Vijayakumar V."/>
            <person name="Gluck-Thaler E."/>
            <person name="Korotkin H.B."/>
            <person name="Matheny P.B."/>
            <person name="Slot J.C."/>
        </authorList>
    </citation>
    <scope>NUCLEOTIDE SEQUENCE [LARGE SCALE GENOMIC DNA]</scope>
    <source>
        <strain evidence="1 2">2631</strain>
    </source>
</reference>
<organism evidence="1 2">
    <name type="scientific">Psilocybe cyanescens</name>
    <dbReference type="NCBI Taxonomy" id="93625"/>
    <lineage>
        <taxon>Eukaryota</taxon>
        <taxon>Fungi</taxon>
        <taxon>Dikarya</taxon>
        <taxon>Basidiomycota</taxon>
        <taxon>Agaricomycotina</taxon>
        <taxon>Agaricomycetes</taxon>
        <taxon>Agaricomycetidae</taxon>
        <taxon>Agaricales</taxon>
        <taxon>Agaricineae</taxon>
        <taxon>Strophariaceae</taxon>
        <taxon>Psilocybe</taxon>
    </lineage>
</organism>
<dbReference type="AlphaFoldDB" id="A0A409X1E6"/>
<evidence type="ECO:0000313" key="2">
    <source>
        <dbReference type="Proteomes" id="UP000283269"/>
    </source>
</evidence>
<proteinExistence type="predicted"/>
<comment type="caution">
    <text evidence="1">The sequence shown here is derived from an EMBL/GenBank/DDBJ whole genome shotgun (WGS) entry which is preliminary data.</text>
</comment>
<protein>
    <submittedName>
        <fullName evidence="1">Uncharacterized protein</fullName>
    </submittedName>
</protein>
<dbReference type="InParanoid" id="A0A409X1E6"/>
<keyword evidence="2" id="KW-1185">Reference proteome</keyword>
<evidence type="ECO:0000313" key="1">
    <source>
        <dbReference type="EMBL" id="PPQ84604.1"/>
    </source>
</evidence>
<dbReference type="Proteomes" id="UP000283269">
    <property type="component" value="Unassembled WGS sequence"/>
</dbReference>
<sequence length="77" mass="9167">MFGFPRLEFQSVKARKKVYEVPWSKARMTAWNGLKQLAKMSNERGAAKRHKRCKTKWQREKPRVYSDAEIIVISDMH</sequence>
<name>A0A409X1E6_PSICY</name>
<accession>A0A409X1E6</accession>
<dbReference type="EMBL" id="NHYD01002844">
    <property type="protein sequence ID" value="PPQ84604.1"/>
    <property type="molecule type" value="Genomic_DNA"/>
</dbReference>
<gene>
    <name evidence="1" type="ORF">CVT25_015807</name>
</gene>